<evidence type="ECO:0000256" key="11">
    <source>
        <dbReference type="ARBA" id="ARBA00032786"/>
    </source>
</evidence>
<evidence type="ECO:0000256" key="9">
    <source>
        <dbReference type="ARBA" id="ARBA00023128"/>
    </source>
</evidence>
<protein>
    <recommendedName>
        <fullName evidence="3">Mitochondrial import receptor subunit TOM7 homolog</fullName>
    </recommendedName>
    <alternativeName>
        <fullName evidence="11">Translocase of outer membrane 7 kDa subunit homolog</fullName>
    </alternativeName>
</protein>
<comment type="caution">
    <text evidence="12">The sequence shown here is derived from an EMBL/GenBank/DDBJ whole genome shotgun (WGS) entry which is preliminary data.</text>
</comment>
<gene>
    <name evidence="12" type="ORF">GBAR_LOCUS14005</name>
</gene>
<comment type="subcellular location">
    <subcellularLocation>
        <location evidence="1">Mitochondrion outer membrane</location>
        <topology evidence="1">Single-pass membrane protein</topology>
    </subcellularLocation>
</comment>
<evidence type="ECO:0000256" key="3">
    <source>
        <dbReference type="ARBA" id="ARBA00014537"/>
    </source>
</evidence>
<dbReference type="GO" id="GO:0030150">
    <property type="term" value="P:protein import into mitochondrial matrix"/>
    <property type="evidence" value="ECO:0007669"/>
    <property type="project" value="InterPro"/>
</dbReference>
<proteinExistence type="inferred from homology"/>
<dbReference type="Proteomes" id="UP001174909">
    <property type="component" value="Unassembled WGS sequence"/>
</dbReference>
<organism evidence="12 13">
    <name type="scientific">Geodia barretti</name>
    <name type="common">Barrett's horny sponge</name>
    <dbReference type="NCBI Taxonomy" id="519541"/>
    <lineage>
        <taxon>Eukaryota</taxon>
        <taxon>Metazoa</taxon>
        <taxon>Porifera</taxon>
        <taxon>Demospongiae</taxon>
        <taxon>Heteroscleromorpha</taxon>
        <taxon>Tetractinellida</taxon>
        <taxon>Astrophorina</taxon>
        <taxon>Geodiidae</taxon>
        <taxon>Geodia</taxon>
    </lineage>
</organism>
<keyword evidence="8" id="KW-1133">Transmembrane helix</keyword>
<keyword evidence="12" id="KW-0675">Receptor</keyword>
<evidence type="ECO:0000256" key="7">
    <source>
        <dbReference type="ARBA" id="ARBA00022927"/>
    </source>
</evidence>
<keyword evidence="7" id="KW-0653">Protein transport</keyword>
<reference evidence="12" key="1">
    <citation type="submission" date="2023-03" db="EMBL/GenBank/DDBJ databases">
        <authorList>
            <person name="Steffen K."/>
            <person name="Cardenas P."/>
        </authorList>
    </citation>
    <scope>NUCLEOTIDE SEQUENCE</scope>
</reference>
<sequence length="51" mass="5953">MWQQRLEQVLFVSRTAFKWGWIPLLLYLGIRRGATDPGVPPPSLFQALWVL</sequence>
<evidence type="ECO:0000313" key="12">
    <source>
        <dbReference type="EMBL" id="CAI8024040.1"/>
    </source>
</evidence>
<keyword evidence="10" id="KW-0472">Membrane</keyword>
<dbReference type="GO" id="GO:1903955">
    <property type="term" value="P:positive regulation of protein targeting to mitochondrion"/>
    <property type="evidence" value="ECO:0007669"/>
    <property type="project" value="TreeGrafter"/>
</dbReference>
<dbReference type="EMBL" id="CASHTH010002049">
    <property type="protein sequence ID" value="CAI8024040.1"/>
    <property type="molecule type" value="Genomic_DNA"/>
</dbReference>
<evidence type="ECO:0000256" key="8">
    <source>
        <dbReference type="ARBA" id="ARBA00022989"/>
    </source>
</evidence>
<dbReference type="AlphaFoldDB" id="A0AA35WRL1"/>
<dbReference type="PANTHER" id="PTHR46722">
    <property type="entry name" value="MITOCHONDRIAL IMPORT RECEPTOR SUBUNIT TOM7 HOMOLOG"/>
    <property type="match status" value="1"/>
</dbReference>
<evidence type="ECO:0000256" key="10">
    <source>
        <dbReference type="ARBA" id="ARBA00023136"/>
    </source>
</evidence>
<evidence type="ECO:0000256" key="2">
    <source>
        <dbReference type="ARBA" id="ARBA00010917"/>
    </source>
</evidence>
<dbReference type="PANTHER" id="PTHR46722:SF1">
    <property type="entry name" value="MITOCHONDRIAL IMPORT RECEPTOR SUBUNIT TOM7 HOMOLOG"/>
    <property type="match status" value="1"/>
</dbReference>
<name>A0AA35WRL1_GEOBA</name>
<keyword evidence="4" id="KW-0813">Transport</keyword>
<evidence type="ECO:0000313" key="13">
    <source>
        <dbReference type="Proteomes" id="UP001174909"/>
    </source>
</evidence>
<keyword evidence="9" id="KW-0496">Mitochondrion</keyword>
<evidence type="ECO:0000256" key="1">
    <source>
        <dbReference type="ARBA" id="ARBA00004572"/>
    </source>
</evidence>
<keyword evidence="13" id="KW-1185">Reference proteome</keyword>
<dbReference type="GO" id="GO:0005742">
    <property type="term" value="C:mitochondrial outer membrane translocase complex"/>
    <property type="evidence" value="ECO:0007669"/>
    <property type="project" value="InterPro"/>
</dbReference>
<keyword evidence="6" id="KW-1000">Mitochondrion outer membrane</keyword>
<evidence type="ECO:0000256" key="4">
    <source>
        <dbReference type="ARBA" id="ARBA00022448"/>
    </source>
</evidence>
<comment type="similarity">
    <text evidence="2">Belongs to the Tom7 family.</text>
</comment>
<dbReference type="InterPro" id="IPR012621">
    <property type="entry name" value="Tom7"/>
</dbReference>
<evidence type="ECO:0000256" key="6">
    <source>
        <dbReference type="ARBA" id="ARBA00022787"/>
    </source>
</evidence>
<evidence type="ECO:0000256" key="5">
    <source>
        <dbReference type="ARBA" id="ARBA00022692"/>
    </source>
</evidence>
<keyword evidence="5" id="KW-0812">Transmembrane</keyword>
<dbReference type="Pfam" id="PF08038">
    <property type="entry name" value="Tom7"/>
    <property type="match status" value="1"/>
</dbReference>
<accession>A0AA35WRL1</accession>